<keyword evidence="1" id="KW-0812">Transmembrane</keyword>
<feature type="transmembrane region" description="Helical" evidence="1">
    <location>
        <begin position="74"/>
        <end position="94"/>
    </location>
</feature>
<gene>
    <name evidence="2" type="ORF">LCGC14_3152850</name>
</gene>
<feature type="transmembrane region" description="Helical" evidence="1">
    <location>
        <begin position="130"/>
        <end position="147"/>
    </location>
</feature>
<organism evidence="2">
    <name type="scientific">marine sediment metagenome</name>
    <dbReference type="NCBI Taxonomy" id="412755"/>
    <lineage>
        <taxon>unclassified sequences</taxon>
        <taxon>metagenomes</taxon>
        <taxon>ecological metagenomes</taxon>
    </lineage>
</organism>
<comment type="caution">
    <text evidence="2">The sequence shown here is derived from an EMBL/GenBank/DDBJ whole genome shotgun (WGS) entry which is preliminary data.</text>
</comment>
<dbReference type="AlphaFoldDB" id="A0A0F8VTJ3"/>
<dbReference type="EMBL" id="LAZR01069458">
    <property type="protein sequence ID" value="KKK47668.1"/>
    <property type="molecule type" value="Genomic_DNA"/>
</dbReference>
<reference evidence="2" key="1">
    <citation type="journal article" date="2015" name="Nature">
        <title>Complex archaea that bridge the gap between prokaryotes and eukaryotes.</title>
        <authorList>
            <person name="Spang A."/>
            <person name="Saw J.H."/>
            <person name="Jorgensen S.L."/>
            <person name="Zaremba-Niedzwiedzka K."/>
            <person name="Martijn J."/>
            <person name="Lind A.E."/>
            <person name="van Eijk R."/>
            <person name="Schleper C."/>
            <person name="Guy L."/>
            <person name="Ettema T.J."/>
        </authorList>
    </citation>
    <scope>NUCLEOTIDE SEQUENCE</scope>
</reference>
<protein>
    <submittedName>
        <fullName evidence="2">Uncharacterized protein</fullName>
    </submittedName>
</protein>
<feature type="non-terminal residue" evidence="2">
    <location>
        <position position="1"/>
    </location>
</feature>
<keyword evidence="1" id="KW-0472">Membrane</keyword>
<sequence>NSILADIDVRGSLLESDDQQEGSRSGRLGYRYLNKESASRIPLVFFVGFISLTFLIPIRRVLPDVGLNPFFQDVFRIHFWFPLLLLIFVLIRQNSPSLNAVAKVKVWNWIVAIALLLFLVLTIMGVKGLWWTWTTLGVHLSTVMLIANATRSKLGDLKALTLGVGVASFAAGIWEIVFIMGYYQHYDVPQGVDVTHLYAQIIEISPLVIGGIGVAIALRSPKLSWLSVGMLMLSVVSMSYWMFGDMWVDVIFDWQKEVYVYTELFRWDQAILYRSSKATLALGLIGLYGAYYVRGKGKRALEKYPVEIMSF</sequence>
<accession>A0A0F8VTJ3</accession>
<keyword evidence="1" id="KW-1133">Transmembrane helix</keyword>
<name>A0A0F8VTJ3_9ZZZZ</name>
<feature type="transmembrane region" description="Helical" evidence="1">
    <location>
        <begin position="106"/>
        <end position="124"/>
    </location>
</feature>
<feature type="transmembrane region" description="Helical" evidence="1">
    <location>
        <begin position="159"/>
        <end position="185"/>
    </location>
</feature>
<feature type="transmembrane region" description="Helical" evidence="1">
    <location>
        <begin position="41"/>
        <end position="62"/>
    </location>
</feature>
<feature type="transmembrane region" description="Helical" evidence="1">
    <location>
        <begin position="271"/>
        <end position="293"/>
    </location>
</feature>
<evidence type="ECO:0000256" key="1">
    <source>
        <dbReference type="SAM" id="Phobius"/>
    </source>
</evidence>
<evidence type="ECO:0000313" key="2">
    <source>
        <dbReference type="EMBL" id="KKK47668.1"/>
    </source>
</evidence>
<feature type="transmembrane region" description="Helical" evidence="1">
    <location>
        <begin position="225"/>
        <end position="243"/>
    </location>
</feature>
<feature type="transmembrane region" description="Helical" evidence="1">
    <location>
        <begin position="197"/>
        <end position="218"/>
    </location>
</feature>
<proteinExistence type="predicted"/>